<dbReference type="GO" id="GO:0016491">
    <property type="term" value="F:oxidoreductase activity"/>
    <property type="evidence" value="ECO:0007669"/>
    <property type="project" value="UniProtKB-KW"/>
</dbReference>
<dbReference type="Gene3D" id="3.50.50.60">
    <property type="entry name" value="FAD/NAD(P)-binding domain"/>
    <property type="match status" value="1"/>
</dbReference>
<dbReference type="Pfam" id="PF01266">
    <property type="entry name" value="DAO"/>
    <property type="match status" value="1"/>
</dbReference>
<evidence type="ECO:0000256" key="3">
    <source>
        <dbReference type="ARBA" id="ARBA00046185"/>
    </source>
</evidence>
<proteinExistence type="predicted"/>
<dbReference type="AlphaFoldDB" id="A0ABD3NEE8"/>
<dbReference type="InterPro" id="IPR036188">
    <property type="entry name" value="FAD/NAD-bd_sf"/>
</dbReference>
<dbReference type="PANTHER" id="PTHR13847:SF287">
    <property type="entry name" value="FAD-DEPENDENT OXIDOREDUCTASE DOMAIN-CONTAINING PROTEIN 1"/>
    <property type="match status" value="1"/>
</dbReference>
<evidence type="ECO:0000313" key="6">
    <source>
        <dbReference type="EMBL" id="KAL3772776.1"/>
    </source>
</evidence>
<dbReference type="Proteomes" id="UP001530315">
    <property type="component" value="Unassembled WGS sequence"/>
</dbReference>
<dbReference type="EMBL" id="JALLAZ020001569">
    <property type="protein sequence ID" value="KAL3772776.1"/>
    <property type="molecule type" value="Genomic_DNA"/>
</dbReference>
<evidence type="ECO:0000256" key="4">
    <source>
        <dbReference type="SAM" id="MobiDB-lite"/>
    </source>
</evidence>
<dbReference type="PANTHER" id="PTHR13847">
    <property type="entry name" value="SARCOSINE DEHYDROGENASE-RELATED"/>
    <property type="match status" value="1"/>
</dbReference>
<comment type="caution">
    <text evidence="6">The sequence shown here is derived from an EMBL/GenBank/DDBJ whole genome shotgun (WGS) entry which is preliminary data.</text>
</comment>
<organism evidence="6 7">
    <name type="scientific">Stephanodiscus triporus</name>
    <dbReference type="NCBI Taxonomy" id="2934178"/>
    <lineage>
        <taxon>Eukaryota</taxon>
        <taxon>Sar</taxon>
        <taxon>Stramenopiles</taxon>
        <taxon>Ochrophyta</taxon>
        <taxon>Bacillariophyta</taxon>
        <taxon>Coscinodiscophyceae</taxon>
        <taxon>Thalassiosirophycidae</taxon>
        <taxon>Stephanodiscales</taxon>
        <taxon>Stephanodiscaceae</taxon>
        <taxon>Stephanodiscus</taxon>
    </lineage>
</organism>
<feature type="domain" description="FAD dependent oxidoreductase" evidence="5">
    <location>
        <begin position="47"/>
        <end position="400"/>
    </location>
</feature>
<gene>
    <name evidence="6" type="ORF">ACHAW5_007285</name>
</gene>
<evidence type="ECO:0000313" key="7">
    <source>
        <dbReference type="Proteomes" id="UP001530315"/>
    </source>
</evidence>
<sequence>MGAMIAGRVSRNLHLASSSRRPSSGPTIARPSSSSSLSSSSAAAVVDTLIIGGGPVGLSAAYHLASRYRDGDGSGIAVVERDPTYARSSATLSAGGIRQQFSLKENVEMTLYGRDFLRQAHDLLRVEGDDEVDVQFQEHGYLFLAATEAGREQMIRNDQTQRSAGCADIVLLEPAELGRRFPWLNTSDVVLGSYGERGEGWFDPWALIRGLKNKCRSLGVRFVGGRPVASERDGPDSNGGGRVLSVDVLEGGRDVVRYKVDRVVNAAGAHCNEVMEVLANKGGGRDLAHPIPVEPRKRCIFFIHCNPRQEYTVPKIAPLTICPSGVYFRSEGSVSADGEPTGNFLCGVSPRQDADRAIVDMDELDYADHQLWDDVIWPALYHRVPAFGEVKVKSSWAGLYECE</sequence>
<feature type="compositionally biased region" description="Polar residues" evidence="4">
    <location>
        <begin position="15"/>
        <end position="26"/>
    </location>
</feature>
<dbReference type="SUPFAM" id="SSF51905">
    <property type="entry name" value="FAD/NAD(P)-binding domain"/>
    <property type="match status" value="1"/>
</dbReference>
<evidence type="ECO:0000259" key="5">
    <source>
        <dbReference type="Pfam" id="PF01266"/>
    </source>
</evidence>
<evidence type="ECO:0000256" key="1">
    <source>
        <dbReference type="ARBA" id="ARBA00023002"/>
    </source>
</evidence>
<accession>A0ABD3NEE8</accession>
<name>A0ABD3NEE8_9STRA</name>
<comment type="function">
    <text evidence="3">Required for the assembly of the mitochondrial membrane respiratory chain NADH dehydrogenase (Complex I). Involved in mid-late stages of complex I assembly.</text>
</comment>
<evidence type="ECO:0000256" key="2">
    <source>
        <dbReference type="ARBA" id="ARBA00039785"/>
    </source>
</evidence>
<reference evidence="6 7" key="1">
    <citation type="submission" date="2024-10" db="EMBL/GenBank/DDBJ databases">
        <title>Updated reference genomes for cyclostephanoid diatoms.</title>
        <authorList>
            <person name="Roberts W.R."/>
            <person name="Alverson A.J."/>
        </authorList>
    </citation>
    <scope>NUCLEOTIDE SEQUENCE [LARGE SCALE GENOMIC DNA]</scope>
    <source>
        <strain evidence="6 7">AJA276-08</strain>
    </source>
</reference>
<protein>
    <recommendedName>
        <fullName evidence="2">FAD-dependent oxidoreductase domain-containing protein 1</fullName>
    </recommendedName>
</protein>
<feature type="region of interest" description="Disordered" evidence="4">
    <location>
        <begin position="1"/>
        <end position="37"/>
    </location>
</feature>
<keyword evidence="7" id="KW-1185">Reference proteome</keyword>
<dbReference type="InterPro" id="IPR006076">
    <property type="entry name" value="FAD-dep_OxRdtase"/>
</dbReference>
<dbReference type="Gene3D" id="3.30.9.10">
    <property type="entry name" value="D-Amino Acid Oxidase, subunit A, domain 2"/>
    <property type="match status" value="1"/>
</dbReference>
<keyword evidence="1" id="KW-0560">Oxidoreductase</keyword>